<reference evidence="1" key="1">
    <citation type="submission" date="2020-05" db="EMBL/GenBank/DDBJ databases">
        <authorList>
            <person name="Chiriac C."/>
            <person name="Salcher M."/>
            <person name="Ghai R."/>
            <person name="Kavagutti S V."/>
        </authorList>
    </citation>
    <scope>NUCLEOTIDE SEQUENCE</scope>
</reference>
<name>A0A6J6S334_9ZZZZ</name>
<protein>
    <submittedName>
        <fullName evidence="1">Unannotated protein</fullName>
    </submittedName>
</protein>
<gene>
    <name evidence="1" type="ORF">UFOPK2735_00541</name>
</gene>
<accession>A0A6J6S334</accession>
<evidence type="ECO:0000313" key="1">
    <source>
        <dbReference type="EMBL" id="CAB4729206.1"/>
    </source>
</evidence>
<sequence>MYLSALSATVTPGSFLAAATYVPIPAITPKPNTTVASAAKIRLFMHTLTLR</sequence>
<proteinExistence type="predicted"/>
<organism evidence="1">
    <name type="scientific">freshwater metagenome</name>
    <dbReference type="NCBI Taxonomy" id="449393"/>
    <lineage>
        <taxon>unclassified sequences</taxon>
        <taxon>metagenomes</taxon>
        <taxon>ecological metagenomes</taxon>
    </lineage>
</organism>
<dbReference type="AlphaFoldDB" id="A0A6J6S334"/>
<dbReference type="EMBL" id="CAEZYP010000066">
    <property type="protein sequence ID" value="CAB4729206.1"/>
    <property type="molecule type" value="Genomic_DNA"/>
</dbReference>